<proteinExistence type="predicted"/>
<feature type="compositionally biased region" description="Low complexity" evidence="1">
    <location>
        <begin position="32"/>
        <end position="43"/>
    </location>
</feature>
<feature type="region of interest" description="Disordered" evidence="1">
    <location>
        <begin position="132"/>
        <end position="174"/>
    </location>
</feature>
<protein>
    <submittedName>
        <fullName evidence="2">Uncharacterized protein</fullName>
    </submittedName>
</protein>
<evidence type="ECO:0000313" key="3">
    <source>
        <dbReference type="Proteomes" id="UP001371456"/>
    </source>
</evidence>
<evidence type="ECO:0000313" key="2">
    <source>
        <dbReference type="EMBL" id="KAK6776766.1"/>
    </source>
</evidence>
<gene>
    <name evidence="2" type="ORF">RDI58_027767</name>
</gene>
<feature type="region of interest" description="Disordered" evidence="1">
    <location>
        <begin position="1"/>
        <end position="47"/>
    </location>
</feature>
<dbReference type="Proteomes" id="UP001371456">
    <property type="component" value="Unassembled WGS sequence"/>
</dbReference>
<evidence type="ECO:0000256" key="1">
    <source>
        <dbReference type="SAM" id="MobiDB-lite"/>
    </source>
</evidence>
<comment type="caution">
    <text evidence="2">The sequence shown here is derived from an EMBL/GenBank/DDBJ whole genome shotgun (WGS) entry which is preliminary data.</text>
</comment>
<feature type="compositionally biased region" description="Polar residues" evidence="1">
    <location>
        <begin position="134"/>
        <end position="149"/>
    </location>
</feature>
<keyword evidence="3" id="KW-1185">Reference proteome</keyword>
<sequence length="174" mass="19274">MSEMLGEIPAELPTEDSQPVEDSLPVEDSTDSSTGSLPESLSSWISNPNNITDALELERSTTNGDAFDFYPAAQTETTDETVVFGSRDIIDPGPPVCDSELEEIEEELGPPVWDNEPEEGERQTVNLDRIEEPANQQLNAEITEGQQLNAEIPEEQQENDQQRRADMVEFTGCM</sequence>
<accession>A0AAN8T3Y1</accession>
<reference evidence="2 3" key="1">
    <citation type="submission" date="2024-02" db="EMBL/GenBank/DDBJ databases">
        <title>de novo genome assembly of Solanum bulbocastanum strain 11H21.</title>
        <authorList>
            <person name="Hosaka A.J."/>
        </authorList>
    </citation>
    <scope>NUCLEOTIDE SEQUENCE [LARGE SCALE GENOMIC DNA]</scope>
    <source>
        <tissue evidence="2">Young leaves</tissue>
    </source>
</reference>
<organism evidence="2 3">
    <name type="scientific">Solanum bulbocastanum</name>
    <name type="common">Wild potato</name>
    <dbReference type="NCBI Taxonomy" id="147425"/>
    <lineage>
        <taxon>Eukaryota</taxon>
        <taxon>Viridiplantae</taxon>
        <taxon>Streptophyta</taxon>
        <taxon>Embryophyta</taxon>
        <taxon>Tracheophyta</taxon>
        <taxon>Spermatophyta</taxon>
        <taxon>Magnoliopsida</taxon>
        <taxon>eudicotyledons</taxon>
        <taxon>Gunneridae</taxon>
        <taxon>Pentapetalae</taxon>
        <taxon>asterids</taxon>
        <taxon>lamiids</taxon>
        <taxon>Solanales</taxon>
        <taxon>Solanaceae</taxon>
        <taxon>Solanoideae</taxon>
        <taxon>Solaneae</taxon>
        <taxon>Solanum</taxon>
    </lineage>
</organism>
<name>A0AAN8T3Y1_SOLBU</name>
<dbReference type="AlphaFoldDB" id="A0AAN8T3Y1"/>
<dbReference type="EMBL" id="JBANQN010000011">
    <property type="protein sequence ID" value="KAK6776766.1"/>
    <property type="molecule type" value="Genomic_DNA"/>
</dbReference>